<sequence length="367" mass="41361">MDVMKVCLKPTVLLYKNNPNKVVLRFCSEIIEFDDERGDIRFFFGLLCGAYTSKEILDEYAKKYPYDSGRARDYLDTLNELKLIELQPQDYSPLSDAQKERYSRNFEFFNSALPVGMNKYGIQCSLLDSRVVVLGCGGLGSHIILELAALGVGNLTIVDFDLIELSNLNRQILYREADLGRKKVFAARNNALTFNSSINITPVEKKIESVLDIKEIIVDHDLVICVADKPRNSMVKWLNEACCKAKIPYINGGLDIRKAVFYSVIPGETGCTECWKSFLPEQNRKVIDEDSSTQNDYMTPAPALSALVSVTTGAMICEAIKLLTDLQPPSLTNNLKTFSFDDLTITTTEKWRLNPECHCCEIIEGRK</sequence>
<dbReference type="InterPro" id="IPR035985">
    <property type="entry name" value="Ubiquitin-activating_enz"/>
</dbReference>
<keyword evidence="2" id="KW-0808">Transferase</keyword>
<dbReference type="InterPro" id="IPR045886">
    <property type="entry name" value="ThiF/MoeB/HesA"/>
</dbReference>
<dbReference type="SUPFAM" id="SSF69572">
    <property type="entry name" value="Activating enzymes of the ubiquitin-like proteins"/>
    <property type="match status" value="1"/>
</dbReference>
<dbReference type="KEGG" id="kpie:N5580_21085"/>
<reference evidence="2 3" key="1">
    <citation type="journal article" date="2022" name="J Glob Antimicrob Resist">
        <title>First complete genome of a multidrug resistant strain of the novel human pathogen Kalamiella piersonii (GABEKP28) identified in human saliva.</title>
        <authorList>
            <person name="McDonagh F."/>
            <person name="Singh N.K."/>
            <person name="Venkateswaran K."/>
            <person name="Lonappan A.M."/>
            <person name="Hallahan B."/>
            <person name="Tuohy A."/>
            <person name="Burke L."/>
            <person name="Kovarova A."/>
            <person name="Miliotis G."/>
        </authorList>
    </citation>
    <scope>NUCLEOTIDE SEQUENCE [LARGE SCALE GENOMIC DNA]</scope>
    <source>
        <strain evidence="2 3">GABEKP28</strain>
    </source>
</reference>
<geneLocation type="plasmid" evidence="2 3">
    <name>pGABEKP28_2</name>
</geneLocation>
<dbReference type="PANTHER" id="PTHR10953">
    <property type="entry name" value="UBIQUITIN-ACTIVATING ENZYME E1"/>
    <property type="match status" value="1"/>
</dbReference>
<dbReference type="InterPro" id="IPR000594">
    <property type="entry name" value="ThiF_NAD_FAD-bd"/>
</dbReference>
<dbReference type="EMBL" id="CP104760">
    <property type="protein sequence ID" value="WBG93456.1"/>
    <property type="molecule type" value="Genomic_DNA"/>
</dbReference>
<evidence type="ECO:0000259" key="1">
    <source>
        <dbReference type="Pfam" id="PF00899"/>
    </source>
</evidence>
<name>A0AAJ5UBV1_9GAMM</name>
<keyword evidence="2" id="KW-0548">Nucleotidyltransferase</keyword>
<dbReference type="Pfam" id="PF00899">
    <property type="entry name" value="ThiF"/>
    <property type="match status" value="1"/>
</dbReference>
<dbReference type="GO" id="GO:0005737">
    <property type="term" value="C:cytoplasm"/>
    <property type="evidence" value="ECO:0007669"/>
    <property type="project" value="TreeGrafter"/>
</dbReference>
<keyword evidence="3" id="KW-1185">Reference proteome</keyword>
<accession>A0AAJ5UBV1</accession>
<dbReference type="GO" id="GO:0004792">
    <property type="term" value="F:thiosulfate-cyanide sulfurtransferase activity"/>
    <property type="evidence" value="ECO:0007669"/>
    <property type="project" value="TreeGrafter"/>
</dbReference>
<evidence type="ECO:0000313" key="2">
    <source>
        <dbReference type="EMBL" id="WBG93456.1"/>
    </source>
</evidence>
<dbReference type="PANTHER" id="PTHR10953:SF102">
    <property type="entry name" value="ADENYLYLTRANSFERASE AND SULFURTRANSFERASE MOCS3"/>
    <property type="match status" value="1"/>
</dbReference>
<protein>
    <submittedName>
        <fullName evidence="2">ThiF family adenylyltransferase</fullName>
    </submittedName>
</protein>
<dbReference type="RefSeq" id="WP_269950723.1">
    <property type="nucleotide sequence ID" value="NZ_CP104760.1"/>
</dbReference>
<proteinExistence type="predicted"/>
<evidence type="ECO:0000313" key="3">
    <source>
        <dbReference type="Proteomes" id="UP001211544"/>
    </source>
</evidence>
<dbReference type="Gene3D" id="3.40.50.720">
    <property type="entry name" value="NAD(P)-binding Rossmann-like Domain"/>
    <property type="match status" value="1"/>
</dbReference>
<dbReference type="Proteomes" id="UP001211544">
    <property type="component" value="Plasmid pGABEKP28_2"/>
</dbReference>
<dbReference type="GO" id="GO:0008641">
    <property type="term" value="F:ubiquitin-like modifier activating enzyme activity"/>
    <property type="evidence" value="ECO:0007669"/>
    <property type="project" value="InterPro"/>
</dbReference>
<dbReference type="AlphaFoldDB" id="A0AAJ5UBV1"/>
<feature type="domain" description="THIF-type NAD/FAD binding fold" evidence="1">
    <location>
        <begin position="123"/>
        <end position="358"/>
    </location>
</feature>
<organism evidence="2 3">
    <name type="scientific">Pantoea piersonii</name>
    <dbReference type="NCBI Taxonomy" id="2364647"/>
    <lineage>
        <taxon>Bacteria</taxon>
        <taxon>Pseudomonadati</taxon>
        <taxon>Pseudomonadota</taxon>
        <taxon>Gammaproteobacteria</taxon>
        <taxon>Enterobacterales</taxon>
        <taxon>Erwiniaceae</taxon>
        <taxon>Pantoea</taxon>
    </lineage>
</organism>
<gene>
    <name evidence="2" type="ORF">N5580_21085</name>
</gene>
<dbReference type="GO" id="GO:0016779">
    <property type="term" value="F:nucleotidyltransferase activity"/>
    <property type="evidence" value="ECO:0007669"/>
    <property type="project" value="UniProtKB-KW"/>
</dbReference>
<keyword evidence="2" id="KW-0614">Plasmid</keyword>